<dbReference type="Proteomes" id="UP000095283">
    <property type="component" value="Unplaced"/>
</dbReference>
<dbReference type="Gene3D" id="3.10.20.90">
    <property type="entry name" value="Phosphatidylinositol 3-kinase Catalytic Subunit, Chain A, domain 1"/>
    <property type="match status" value="1"/>
</dbReference>
<accession>A0A1I7XBD8</accession>
<name>A0A1I7XBD8_HETBA</name>
<dbReference type="InterPro" id="IPR000626">
    <property type="entry name" value="Ubiquitin-like_dom"/>
</dbReference>
<keyword evidence="7" id="KW-0053">Apoptosis</keyword>
<dbReference type="GO" id="GO:0071818">
    <property type="term" value="C:BAT3 complex"/>
    <property type="evidence" value="ECO:0007669"/>
    <property type="project" value="TreeGrafter"/>
</dbReference>
<evidence type="ECO:0000313" key="15">
    <source>
        <dbReference type="WBParaSite" id="Hba_14998"/>
    </source>
</evidence>
<keyword evidence="5" id="KW-0963">Cytoplasm</keyword>
<dbReference type="SMART" id="SM00213">
    <property type="entry name" value="UBQ"/>
    <property type="match status" value="1"/>
</dbReference>
<dbReference type="WBParaSite" id="Hba_14998">
    <property type="protein sequence ID" value="Hba_14998"/>
    <property type="gene ID" value="Hba_14998"/>
</dbReference>
<keyword evidence="9" id="KW-0143">Chaperone</keyword>
<keyword evidence="14" id="KW-1185">Reference proteome</keyword>
<dbReference type="Pfam" id="PF00240">
    <property type="entry name" value="ubiquitin"/>
    <property type="match status" value="1"/>
</dbReference>
<dbReference type="PROSITE" id="PS50053">
    <property type="entry name" value="UBIQUITIN_2"/>
    <property type="match status" value="1"/>
</dbReference>
<feature type="region of interest" description="Disordered" evidence="12">
    <location>
        <begin position="661"/>
        <end position="685"/>
    </location>
</feature>
<dbReference type="GO" id="GO:0036503">
    <property type="term" value="P:ERAD pathway"/>
    <property type="evidence" value="ECO:0007669"/>
    <property type="project" value="TreeGrafter"/>
</dbReference>
<dbReference type="PANTHER" id="PTHR15204:SF0">
    <property type="entry name" value="LARGE PROLINE-RICH PROTEIN BAG6"/>
    <property type="match status" value="1"/>
</dbReference>
<evidence type="ECO:0000256" key="5">
    <source>
        <dbReference type="ARBA" id="ARBA00022490"/>
    </source>
</evidence>
<feature type="region of interest" description="Disordered" evidence="12">
    <location>
        <begin position="77"/>
        <end position="102"/>
    </location>
</feature>
<evidence type="ECO:0000256" key="4">
    <source>
        <dbReference type="ARBA" id="ARBA00022448"/>
    </source>
</evidence>
<dbReference type="PANTHER" id="PTHR15204">
    <property type="entry name" value="LARGE PROLINE-RICH PROTEIN BAG6"/>
    <property type="match status" value="1"/>
</dbReference>
<evidence type="ECO:0000256" key="8">
    <source>
        <dbReference type="ARBA" id="ARBA00022853"/>
    </source>
</evidence>
<evidence type="ECO:0000256" key="10">
    <source>
        <dbReference type="ARBA" id="ARBA00023242"/>
    </source>
</evidence>
<feature type="region of interest" description="Disordered" evidence="12">
    <location>
        <begin position="1254"/>
        <end position="1273"/>
    </location>
</feature>
<evidence type="ECO:0000256" key="3">
    <source>
        <dbReference type="ARBA" id="ARBA00004550"/>
    </source>
</evidence>
<dbReference type="GO" id="GO:0006325">
    <property type="term" value="P:chromatin organization"/>
    <property type="evidence" value="ECO:0007669"/>
    <property type="project" value="UniProtKB-KW"/>
</dbReference>
<sequence>MKIRLKTLHLQDQEFDVNPEAPLTTFRDAITQRLNIPSDRQRLIFQGRPLLDDAKSLSSYGVREGLVIHLVERPPNILHPPNNGERNTTGINGRRPGGGSNDSREELNLAFPGVNINLRADHGRDPRVSTVIPFERSGVMADRQQIERLVRRAIADLTYISEEQQNLFNITWRDDSTLHISLPQYSSFIFIFFLSRNPHVASPSMERIDRIYSLLHLVEHFRRVTENGIVKRIDEYLEGHQYNANNESAMTDQAIATAIELENPPICSTRRDDSMEIDQDDESAEHNARFEVFEEQNPGFVLRHVISSDLVEVIRRLRAEHEALESHFIRYERILSSRILFNIDHEENITTDYRANMFAVYLEHLQRVMHWLSHAWHNVSDLNVHLNDPLPRRLFPQYTQFRIEPSTENQHINEEFHVLLVDRHIFTYPTGPVIFPAVATSSRGSTYKQEFSCLARRSPHIHLPMREMTRDDLMRIQAQGQLFSQQSQPQSQAPVTVSGNGMNVAAGSMRSRSRFRLTKLYLFYLYNIGGSSTHPADLLPPLPILPFVRNTPNLTTISESSLQQRIAEEIRNQLPCKSLLEYTNIVTYVYCQIIQLRHHQIAMNVCSVNFLSCMLLQYRKYRSEFLPKMWIFQHYNRSSVFEYLKHLIFTQSFERALTEYHQRGRGTPSSSPSRSPASVDSDSLPMSGIAQAHPVQAQIVGSVQRAASILQPLSSIARNVIGQGGTDPPVMSGVISGIMRNSTGGTENSFNPNSAQHQHVNMVIDLGDTRSLNGSQSNIVSEQSRLIPVVPQQQPHYHHIHRSSHGVVHVHSSVQPHSRYNQHHHPQIAQHHRSARNHPNSGSRQRSSQREWREFYVPVNFPAGTTARGMHFAPISRILENLSSGAINEEVPNDPFLNCSSRFLSCGRNGASNSGVSLSHYNQLMQHSTLPTPSHRRANINDYTDLQIQVDFLVLPLEGDFHHRKMHPLVWFLLRIGNIYKVCSAQYSKCSFRFEIGIFHFNQYKIYLGYVIILIFLDSSGFRQNTPLSNILSGFELHFASGLIGLLESLMANFLGVMDIMQLLQGDITSLATHRNAFRRHIIENQLNGNSNLSEDDLTSASERMTASCDVIAGFLESGEGRLQVEWEGRQYDIPETARRIEMYTVREMLAVLLDKSVTDAQFAEHIRDKFKNYVRRMIAVGNLSVNNGTNGYQRLLSGNLILPESSTGILDVMRTLATHQLAALLRGEGPLPDPSEILSFLVPVGSSASTIPSGGSAAKKMKISEDESPQLTTFSGSRIRSVSDKTACQSESSMSEALIDNLLRQGMPESWTMVIESDVMKQQQMESETFNPPSDAYQLGWPSERRVHQIGMRMTVEDVVERAFEYAVTQTFGEEIPVNHYSISFMLRPGVRSQAAAEVLANARRSARKQDEFNQGGFRFVAVWDHILESQCGHSEGDTKDCSRCLFESSLCLPELPEMVFPHNTLTVSFSNLPGCSISFNALDALRMVCADRLPDVQVKCISYKRANSINLKIGFYRLLHQPCGSRPVMVWLKVINLRIRLTGHILQTMQELWPDVGGENPLGFILKLPFTRMNLQIMVLLRVCDTRVVGDNDKCYMVREWTRREAKVADLTHLDSDQVNLMTKCLCLKILETVVLGFLETGICLSALSPLPLREESGIILDASEAFGT</sequence>
<comment type="subcellular location">
    <subcellularLocation>
        <location evidence="2">Cytoplasm</location>
        <location evidence="2">Cytosol</location>
    </subcellularLocation>
    <subcellularLocation>
        <location evidence="1">Nucleus</location>
    </subcellularLocation>
    <subcellularLocation>
        <location evidence="3">Secreted</location>
        <location evidence="3">Extracellular exosome</location>
    </subcellularLocation>
</comment>
<dbReference type="GO" id="GO:0031593">
    <property type="term" value="F:polyubiquitin modification-dependent protein binding"/>
    <property type="evidence" value="ECO:0007669"/>
    <property type="project" value="TreeGrafter"/>
</dbReference>
<dbReference type="SUPFAM" id="SSF54236">
    <property type="entry name" value="Ubiquitin-like"/>
    <property type="match status" value="1"/>
</dbReference>
<keyword evidence="8" id="KW-0156">Chromatin regulator</keyword>
<evidence type="ECO:0000256" key="7">
    <source>
        <dbReference type="ARBA" id="ARBA00022703"/>
    </source>
</evidence>
<protein>
    <recommendedName>
        <fullName evidence="11">BCL2-associated athanogene 6</fullName>
    </recommendedName>
</protein>
<keyword evidence="6" id="KW-0964">Secreted</keyword>
<feature type="compositionally biased region" description="Low complexity" evidence="12">
    <location>
        <begin position="668"/>
        <end position="683"/>
    </location>
</feature>
<feature type="region of interest" description="Disordered" evidence="12">
    <location>
        <begin position="816"/>
        <end position="850"/>
    </location>
</feature>
<keyword evidence="10" id="KW-0539">Nucleus</keyword>
<dbReference type="GO" id="GO:0005576">
    <property type="term" value="C:extracellular region"/>
    <property type="evidence" value="ECO:0007669"/>
    <property type="project" value="UniProtKB-SubCell"/>
</dbReference>
<evidence type="ECO:0000256" key="6">
    <source>
        <dbReference type="ARBA" id="ARBA00022525"/>
    </source>
</evidence>
<evidence type="ECO:0000259" key="13">
    <source>
        <dbReference type="PROSITE" id="PS50053"/>
    </source>
</evidence>
<dbReference type="GO" id="GO:0006915">
    <property type="term" value="P:apoptotic process"/>
    <property type="evidence" value="ECO:0007669"/>
    <property type="project" value="UniProtKB-KW"/>
</dbReference>
<evidence type="ECO:0000256" key="11">
    <source>
        <dbReference type="ARBA" id="ARBA00030033"/>
    </source>
</evidence>
<evidence type="ECO:0000256" key="9">
    <source>
        <dbReference type="ARBA" id="ARBA00023186"/>
    </source>
</evidence>
<evidence type="ECO:0000256" key="12">
    <source>
        <dbReference type="SAM" id="MobiDB-lite"/>
    </source>
</evidence>
<feature type="domain" description="Ubiquitin-like" evidence="13">
    <location>
        <begin position="1"/>
        <end position="73"/>
    </location>
</feature>
<evidence type="ECO:0000256" key="2">
    <source>
        <dbReference type="ARBA" id="ARBA00004514"/>
    </source>
</evidence>
<reference evidence="15" key="1">
    <citation type="submission" date="2016-11" db="UniProtKB">
        <authorList>
            <consortium name="WormBaseParasite"/>
        </authorList>
    </citation>
    <scope>IDENTIFICATION</scope>
</reference>
<dbReference type="InterPro" id="IPR029071">
    <property type="entry name" value="Ubiquitin-like_domsf"/>
</dbReference>
<evidence type="ECO:0000313" key="14">
    <source>
        <dbReference type="Proteomes" id="UP000095283"/>
    </source>
</evidence>
<keyword evidence="4" id="KW-0813">Transport</keyword>
<evidence type="ECO:0000256" key="1">
    <source>
        <dbReference type="ARBA" id="ARBA00004123"/>
    </source>
</evidence>
<dbReference type="GO" id="GO:0005634">
    <property type="term" value="C:nucleus"/>
    <property type="evidence" value="ECO:0007669"/>
    <property type="project" value="UniProtKB-SubCell"/>
</dbReference>
<dbReference type="Pfam" id="PF12057">
    <property type="entry name" value="BAG6"/>
    <property type="match status" value="1"/>
</dbReference>
<proteinExistence type="predicted"/>
<dbReference type="GO" id="GO:0051787">
    <property type="term" value="F:misfolded protein binding"/>
    <property type="evidence" value="ECO:0007669"/>
    <property type="project" value="TreeGrafter"/>
</dbReference>
<organism evidence="14 15">
    <name type="scientific">Heterorhabditis bacteriophora</name>
    <name type="common">Entomopathogenic nematode worm</name>
    <dbReference type="NCBI Taxonomy" id="37862"/>
    <lineage>
        <taxon>Eukaryota</taxon>
        <taxon>Metazoa</taxon>
        <taxon>Ecdysozoa</taxon>
        <taxon>Nematoda</taxon>
        <taxon>Chromadorea</taxon>
        <taxon>Rhabditida</taxon>
        <taxon>Rhabditina</taxon>
        <taxon>Rhabditomorpha</taxon>
        <taxon>Strongyloidea</taxon>
        <taxon>Heterorhabditidae</taxon>
        <taxon>Heterorhabditis</taxon>
    </lineage>
</organism>
<feature type="compositionally biased region" description="Basic residues" evidence="12">
    <location>
        <begin position="820"/>
        <end position="836"/>
    </location>
</feature>
<dbReference type="InterPro" id="IPR021925">
    <property type="entry name" value="BAG6"/>
</dbReference>